<dbReference type="GO" id="GO:0005975">
    <property type="term" value="P:carbohydrate metabolic process"/>
    <property type="evidence" value="ECO:0007669"/>
    <property type="project" value="InterPro"/>
</dbReference>
<dbReference type="OrthoDB" id="258246at2"/>
<dbReference type="PANTHER" id="PTHR33886:SF8">
    <property type="entry name" value="UNSATURATED RHAMNOGALACTURONAN HYDROLASE (EUROFUNG)"/>
    <property type="match status" value="1"/>
</dbReference>
<dbReference type="AlphaFoldDB" id="A0A3E0HHL9"/>
<dbReference type="SUPFAM" id="SSF48208">
    <property type="entry name" value="Six-hairpin glycosidases"/>
    <property type="match status" value="1"/>
</dbReference>
<dbReference type="Gene3D" id="1.50.10.10">
    <property type="match status" value="1"/>
</dbReference>
<keyword evidence="4" id="KW-1185">Reference proteome</keyword>
<accession>A0A3E0HHL9</accession>
<gene>
    <name evidence="3" type="ORF">BCF44_1072</name>
</gene>
<comment type="caution">
    <text evidence="3">The sequence shown here is derived from an EMBL/GenBank/DDBJ whole genome shotgun (WGS) entry which is preliminary data.</text>
</comment>
<dbReference type="InterPro" id="IPR010905">
    <property type="entry name" value="Glyco_hydro_88"/>
</dbReference>
<sequence length="360" mass="38436">MIKKCVAAICAIVGVAAGGVTPAAAAPSPPASCPTGIGSTMRLVNDYWQSHNPVPASRDWTVGTYFTGDMAAADALGDQPYLEYAARWARAQRFALDGGPTTSDANSQAAAQTYIQLYQHDPAHPAADLTQIRQSVRTMVNRPAVNEWWWVDALFMAMPAFAELAQVDNSPADLAKLYGLFHDTKQTRGLWNPAVGLWWRDGTFVGKNVYWSRGNGWAAAALARTLEVLPATDQHRAEYVQTLRQMAAALKALQQPSGFWYVSLRDPSQFPGPETSGTALFTYAIAWGINHGVLDAATYTPVVTRAWQAMAGTSVHSDGFLGYVQPVGSAPAKAPAGSTANYGVGAFLLAGSQLGQLCGL</sequence>
<keyword evidence="1 3" id="KW-0378">Hydrolase</keyword>
<evidence type="ECO:0000256" key="2">
    <source>
        <dbReference type="SAM" id="SignalP"/>
    </source>
</evidence>
<dbReference type="RefSeq" id="WP_116176050.1">
    <property type="nucleotide sequence ID" value="NZ_CP144375.1"/>
</dbReference>
<organism evidence="3 4">
    <name type="scientific">Kutzneria buriramensis</name>
    <dbReference type="NCBI Taxonomy" id="1045776"/>
    <lineage>
        <taxon>Bacteria</taxon>
        <taxon>Bacillati</taxon>
        <taxon>Actinomycetota</taxon>
        <taxon>Actinomycetes</taxon>
        <taxon>Pseudonocardiales</taxon>
        <taxon>Pseudonocardiaceae</taxon>
        <taxon>Kutzneria</taxon>
    </lineage>
</organism>
<dbReference type="EMBL" id="QUNO01000007">
    <property type="protein sequence ID" value="REH45870.1"/>
    <property type="molecule type" value="Genomic_DNA"/>
</dbReference>
<keyword evidence="2" id="KW-0732">Signal</keyword>
<feature type="chain" id="PRO_5017628319" evidence="2">
    <location>
        <begin position="26"/>
        <end position="360"/>
    </location>
</feature>
<dbReference type="Proteomes" id="UP000256269">
    <property type="component" value="Unassembled WGS sequence"/>
</dbReference>
<dbReference type="GO" id="GO:0016787">
    <property type="term" value="F:hydrolase activity"/>
    <property type="evidence" value="ECO:0007669"/>
    <property type="project" value="UniProtKB-KW"/>
</dbReference>
<proteinExistence type="predicted"/>
<reference evidence="3 4" key="1">
    <citation type="submission" date="2018-08" db="EMBL/GenBank/DDBJ databases">
        <title>Genomic Encyclopedia of Archaeal and Bacterial Type Strains, Phase II (KMG-II): from individual species to whole genera.</title>
        <authorList>
            <person name="Goeker M."/>
        </authorList>
    </citation>
    <scope>NUCLEOTIDE SEQUENCE [LARGE SCALE GENOMIC DNA]</scope>
    <source>
        <strain evidence="3 4">DSM 45791</strain>
    </source>
</reference>
<evidence type="ECO:0000313" key="3">
    <source>
        <dbReference type="EMBL" id="REH45870.1"/>
    </source>
</evidence>
<protein>
    <submittedName>
        <fullName evidence="3">Rhamnogalacturonyl hydrolase YesR</fullName>
    </submittedName>
</protein>
<evidence type="ECO:0000313" key="4">
    <source>
        <dbReference type="Proteomes" id="UP000256269"/>
    </source>
</evidence>
<name>A0A3E0HHL9_9PSEU</name>
<dbReference type="InterPro" id="IPR052043">
    <property type="entry name" value="PolySaccharide_Degr_Enz"/>
</dbReference>
<feature type="signal peptide" evidence="2">
    <location>
        <begin position="1"/>
        <end position="25"/>
    </location>
</feature>
<dbReference type="InterPro" id="IPR008928">
    <property type="entry name" value="6-hairpin_glycosidase_sf"/>
</dbReference>
<dbReference type="InterPro" id="IPR012341">
    <property type="entry name" value="6hp_glycosidase-like_sf"/>
</dbReference>
<dbReference type="Pfam" id="PF07470">
    <property type="entry name" value="Glyco_hydro_88"/>
    <property type="match status" value="1"/>
</dbReference>
<dbReference type="PANTHER" id="PTHR33886">
    <property type="entry name" value="UNSATURATED RHAMNOGALACTURONAN HYDROLASE (EUROFUNG)"/>
    <property type="match status" value="1"/>
</dbReference>
<evidence type="ECO:0000256" key="1">
    <source>
        <dbReference type="ARBA" id="ARBA00022801"/>
    </source>
</evidence>